<dbReference type="EMBL" id="JAWDJW010007430">
    <property type="protein sequence ID" value="KAK3062174.1"/>
    <property type="molecule type" value="Genomic_DNA"/>
</dbReference>
<reference evidence="1" key="1">
    <citation type="submission" date="2024-09" db="EMBL/GenBank/DDBJ databases">
        <title>Black Yeasts Isolated from many extreme environments.</title>
        <authorList>
            <person name="Coleine C."/>
            <person name="Stajich J.E."/>
            <person name="Selbmann L."/>
        </authorList>
    </citation>
    <scope>NUCLEOTIDE SEQUENCE</scope>
    <source>
        <strain evidence="1">CCFEE 5737</strain>
    </source>
</reference>
<protein>
    <submittedName>
        <fullName evidence="1">Uncharacterized protein</fullName>
    </submittedName>
</protein>
<proteinExistence type="predicted"/>
<keyword evidence="2" id="KW-1185">Reference proteome</keyword>
<evidence type="ECO:0000313" key="1">
    <source>
        <dbReference type="EMBL" id="KAK3062174.1"/>
    </source>
</evidence>
<accession>A0ACC3D5F3</accession>
<organism evidence="1 2">
    <name type="scientific">Coniosporium uncinatum</name>
    <dbReference type="NCBI Taxonomy" id="93489"/>
    <lineage>
        <taxon>Eukaryota</taxon>
        <taxon>Fungi</taxon>
        <taxon>Dikarya</taxon>
        <taxon>Ascomycota</taxon>
        <taxon>Pezizomycotina</taxon>
        <taxon>Dothideomycetes</taxon>
        <taxon>Dothideomycetes incertae sedis</taxon>
        <taxon>Coniosporium</taxon>
    </lineage>
</organism>
<dbReference type="Proteomes" id="UP001186974">
    <property type="component" value="Unassembled WGS sequence"/>
</dbReference>
<name>A0ACC3D5F3_9PEZI</name>
<sequence length="370" mass="38616">MIAKRWGPFFNHLFRENQATQERAETATLRPSTIGHPSRNSSITITPSVKTTTSNATTLFTNDRGSSDSTSLALRVSEPPDPSTPNPLNRPRTFYLPHTLLTVQALVHYLYTASLPQADSYLCTPQILCSLLQLARPYRIDGLLECVIERLHAVLDGRNTAAIFNAAAMAAGGGNGVSFFNGGLDMENNAAIGAEHDGNGVSSSTMARYRDGFHNVGPAYAHSNGLLRSLRIDTSVGPNASASAPASAVSMNGGYGNGNGNGGREREDDEHSSVGTSDATSLSDFSASAGLGGEREVWTGELSSTVGLQKRGLRGLMEGRRIREMGSREVVSGGDRGDRGGGGGGQMVGSGSVGGSMGSIAEARVGLGIA</sequence>
<gene>
    <name evidence="1" type="ORF">LTS18_004668</name>
</gene>
<comment type="caution">
    <text evidence="1">The sequence shown here is derived from an EMBL/GenBank/DDBJ whole genome shotgun (WGS) entry which is preliminary data.</text>
</comment>
<evidence type="ECO:0000313" key="2">
    <source>
        <dbReference type="Proteomes" id="UP001186974"/>
    </source>
</evidence>